<dbReference type="PANTHER" id="PTHR30041">
    <property type="entry name" value="ARSENATE REDUCTASE"/>
    <property type="match status" value="1"/>
</dbReference>
<dbReference type="Proteomes" id="UP001168552">
    <property type="component" value="Unassembled WGS sequence"/>
</dbReference>
<dbReference type="SUPFAM" id="SSF52833">
    <property type="entry name" value="Thioredoxin-like"/>
    <property type="match status" value="1"/>
</dbReference>
<dbReference type="InterPro" id="IPR036249">
    <property type="entry name" value="Thioredoxin-like_sf"/>
</dbReference>
<dbReference type="CDD" id="cd03035">
    <property type="entry name" value="ArsC_Yffb"/>
    <property type="match status" value="1"/>
</dbReference>
<dbReference type="Gene3D" id="3.40.30.10">
    <property type="entry name" value="Glutaredoxin"/>
    <property type="match status" value="1"/>
</dbReference>
<dbReference type="InterPro" id="IPR006504">
    <property type="entry name" value="Tscrpt_reg_Spx/MgsR"/>
</dbReference>
<dbReference type="Pfam" id="PF03960">
    <property type="entry name" value="ArsC"/>
    <property type="match status" value="1"/>
</dbReference>
<evidence type="ECO:0000256" key="2">
    <source>
        <dbReference type="PROSITE-ProRule" id="PRU01282"/>
    </source>
</evidence>
<keyword evidence="4" id="KW-1185">Reference proteome</keyword>
<comment type="caution">
    <text evidence="3">The sequence shown here is derived from an EMBL/GenBank/DDBJ whole genome shotgun (WGS) entry which is preliminary data.</text>
</comment>
<evidence type="ECO:0000313" key="3">
    <source>
        <dbReference type="EMBL" id="MDN4165288.1"/>
    </source>
</evidence>
<name>A0ABT8F4R3_9BACT</name>
<reference evidence="3" key="1">
    <citation type="submission" date="2023-06" db="EMBL/GenBank/DDBJ databases">
        <title>Cytophagales bacterium Strain LB-30, isolated from soil.</title>
        <authorList>
            <person name="Liu B."/>
        </authorList>
    </citation>
    <scope>NUCLEOTIDE SEQUENCE</scope>
    <source>
        <strain evidence="3">LB-30</strain>
    </source>
</reference>
<comment type="similarity">
    <text evidence="1 2">Belongs to the ArsC family.</text>
</comment>
<dbReference type="NCBIfam" id="TIGR01617">
    <property type="entry name" value="arsC_related"/>
    <property type="match status" value="1"/>
</dbReference>
<dbReference type="PANTHER" id="PTHR30041:SF8">
    <property type="entry name" value="PROTEIN YFFB"/>
    <property type="match status" value="1"/>
</dbReference>
<dbReference type="RefSeq" id="WP_320003813.1">
    <property type="nucleotide sequence ID" value="NZ_JAUHJS010000003.1"/>
</dbReference>
<protein>
    <submittedName>
        <fullName evidence="3">ArsC family reductase</fullName>
    </submittedName>
</protein>
<dbReference type="InterPro" id="IPR006660">
    <property type="entry name" value="Arsenate_reductase-like"/>
</dbReference>
<gene>
    <name evidence="3" type="ORF">QWY31_07235</name>
</gene>
<proteinExistence type="inferred from homology"/>
<evidence type="ECO:0000313" key="4">
    <source>
        <dbReference type="Proteomes" id="UP001168552"/>
    </source>
</evidence>
<sequence length="125" mass="14652">MHRYKPIQETMIVYGIKNCNTVKSALNWLKENHIHFDFHDYKTKGISEDKLKEWSKQVGWEKLVNKKGTTWRQLEDEVKNSITNEKAAIALMKEKTSVIKRPLLERDGTVVLLGFEVSEYDSKLI</sequence>
<accession>A0ABT8F4R3</accession>
<dbReference type="NCBIfam" id="NF008107">
    <property type="entry name" value="PRK10853.1"/>
    <property type="match status" value="1"/>
</dbReference>
<dbReference type="EMBL" id="JAUHJS010000003">
    <property type="protein sequence ID" value="MDN4165288.1"/>
    <property type="molecule type" value="Genomic_DNA"/>
</dbReference>
<dbReference type="PROSITE" id="PS51353">
    <property type="entry name" value="ARSC"/>
    <property type="match status" value="1"/>
</dbReference>
<organism evidence="3 4">
    <name type="scientific">Shiella aurantiaca</name>
    <dbReference type="NCBI Taxonomy" id="3058365"/>
    <lineage>
        <taxon>Bacteria</taxon>
        <taxon>Pseudomonadati</taxon>
        <taxon>Bacteroidota</taxon>
        <taxon>Cytophagia</taxon>
        <taxon>Cytophagales</taxon>
        <taxon>Shiellaceae</taxon>
        <taxon>Shiella</taxon>
    </lineage>
</organism>
<evidence type="ECO:0000256" key="1">
    <source>
        <dbReference type="ARBA" id="ARBA00007198"/>
    </source>
</evidence>